<dbReference type="PANTHER" id="PTHR20992:SF9">
    <property type="entry name" value="AT15442P-RELATED"/>
    <property type="match status" value="1"/>
</dbReference>
<comment type="caution">
    <text evidence="2">The sequence shown here is derived from an EMBL/GenBank/DDBJ whole genome shotgun (WGS) entry which is preliminary data.</text>
</comment>
<reference evidence="3" key="1">
    <citation type="journal article" date="2019" name="Int. J. Syst. Evol. Microbiol.">
        <title>The Global Catalogue of Microorganisms (GCM) 10K type strain sequencing project: providing services to taxonomists for standard genome sequencing and annotation.</title>
        <authorList>
            <consortium name="The Broad Institute Genomics Platform"/>
            <consortium name="The Broad Institute Genome Sequencing Center for Infectious Disease"/>
            <person name="Wu L."/>
            <person name="Ma J."/>
        </authorList>
    </citation>
    <scope>NUCLEOTIDE SEQUENCE [LARGE SCALE GENOMIC DNA]</scope>
    <source>
        <strain evidence="3">CGMCC 1.7656</strain>
    </source>
</reference>
<name>A0ABQ2NJJ9_9FLAO</name>
<gene>
    <name evidence="2" type="ORF">GCM10010992_10960</name>
</gene>
<feature type="transmembrane region" description="Helical" evidence="1">
    <location>
        <begin position="36"/>
        <end position="52"/>
    </location>
</feature>
<sequence length="346" mass="39133">MLKTRLLRTIILPKEESEEFTYAEIEEGTHFRGHNLWLLVISMVIACIGLNINSQAAVIGAMLISPLMGPVVGLSFGLSIHNKDLVKKSLQNWGIMIVTSLIASTIYFVVSPFDSETSQLEAFKEATIFDCMLALFGGFAWFLGIIRKEAIKVIAGVAVSTACIPPLCTAGFGIAHLNFDFFFGGMYFYLINCVFIGIGTWILSIVLGFQKYYLEKVERRNKKYIWIVTVASILVLFPSVLITIKKFNNEKLKESADQYVALIQKKHPEIEIVKYKSKEENGKNYLDITILNDQSFVDNKILKEADSLNQNIEIRWHYAPDSGKSELIKLQEQINELRAELKKTNN</sequence>
<evidence type="ECO:0000256" key="1">
    <source>
        <dbReference type="SAM" id="Phobius"/>
    </source>
</evidence>
<dbReference type="PANTHER" id="PTHR20992">
    <property type="entry name" value="AT15442P-RELATED"/>
    <property type="match status" value="1"/>
</dbReference>
<evidence type="ECO:0000313" key="2">
    <source>
        <dbReference type="EMBL" id="GGP03262.1"/>
    </source>
</evidence>
<feature type="transmembrane region" description="Helical" evidence="1">
    <location>
        <begin position="187"/>
        <end position="212"/>
    </location>
</feature>
<protein>
    <recommendedName>
        <fullName evidence="4">TIGR00341 family protein</fullName>
    </recommendedName>
</protein>
<organism evidence="2 3">
    <name type="scientific">Cloacibacterium rupense</name>
    <dbReference type="NCBI Taxonomy" id="517423"/>
    <lineage>
        <taxon>Bacteria</taxon>
        <taxon>Pseudomonadati</taxon>
        <taxon>Bacteroidota</taxon>
        <taxon>Flavobacteriia</taxon>
        <taxon>Flavobacteriales</taxon>
        <taxon>Weeksellaceae</taxon>
    </lineage>
</organism>
<keyword evidence="1" id="KW-0472">Membrane</keyword>
<evidence type="ECO:0000313" key="3">
    <source>
        <dbReference type="Proteomes" id="UP000620064"/>
    </source>
</evidence>
<dbReference type="EMBL" id="BMLV01000002">
    <property type="protein sequence ID" value="GGP03262.1"/>
    <property type="molecule type" value="Genomic_DNA"/>
</dbReference>
<keyword evidence="1" id="KW-0812">Transmembrane</keyword>
<feature type="transmembrane region" description="Helical" evidence="1">
    <location>
        <begin position="58"/>
        <end position="78"/>
    </location>
</feature>
<accession>A0ABQ2NJJ9</accession>
<keyword evidence="1" id="KW-1133">Transmembrane helix</keyword>
<keyword evidence="3" id="KW-1185">Reference proteome</keyword>
<proteinExistence type="predicted"/>
<dbReference type="Pfam" id="PF04087">
    <property type="entry name" value="DUF389"/>
    <property type="match status" value="1"/>
</dbReference>
<evidence type="ECO:0008006" key="4">
    <source>
        <dbReference type="Google" id="ProtNLM"/>
    </source>
</evidence>
<feature type="transmembrane region" description="Helical" evidence="1">
    <location>
        <begin position="90"/>
        <end position="110"/>
    </location>
</feature>
<feature type="transmembrane region" description="Helical" evidence="1">
    <location>
        <begin position="153"/>
        <end position="175"/>
    </location>
</feature>
<feature type="transmembrane region" description="Helical" evidence="1">
    <location>
        <begin position="224"/>
        <end position="244"/>
    </location>
</feature>
<dbReference type="RefSeq" id="WP_188617073.1">
    <property type="nucleotide sequence ID" value="NZ_BMLV01000002.1"/>
</dbReference>
<feature type="transmembrane region" description="Helical" evidence="1">
    <location>
        <begin position="126"/>
        <end position="146"/>
    </location>
</feature>
<dbReference type="Proteomes" id="UP000620064">
    <property type="component" value="Unassembled WGS sequence"/>
</dbReference>
<dbReference type="InterPro" id="IPR005240">
    <property type="entry name" value="DUF389"/>
</dbReference>